<dbReference type="InterPro" id="IPR014748">
    <property type="entry name" value="Enoyl-CoA_hydra_C"/>
</dbReference>
<sequence>MSYEHISVATEQGITTITFNRPKALNALNSALLEEFARAVEAVAADEEIRVLVLTGAGDKAFVAGADITELARLDTLKAKVFINRGLSAINALTQLSIPVIAAVNGFALGGGLEIAMACDFIYASEKASFGQPEIKLGLIPGYGGTQRLPRIIGAAQAKELLFTGKMISAVEALRLGIVNKVVAPEALMDTVMATAREMAAMGRVSVRAVKQAVDNGLNADLTTALRIETDAFALCMASPDAKEGTSAFLEKRKPAFTGKLMDE</sequence>
<dbReference type="SUPFAM" id="SSF52096">
    <property type="entry name" value="ClpP/crotonase"/>
    <property type="match status" value="1"/>
</dbReference>
<dbReference type="AlphaFoldDB" id="A0AA41R485"/>
<dbReference type="Gene3D" id="3.90.226.10">
    <property type="entry name" value="2-enoyl-CoA Hydratase, Chain A, domain 1"/>
    <property type="match status" value="1"/>
</dbReference>
<evidence type="ECO:0000256" key="2">
    <source>
        <dbReference type="ARBA" id="ARBA00023239"/>
    </source>
</evidence>
<dbReference type="Proteomes" id="UP001165427">
    <property type="component" value="Unassembled WGS sequence"/>
</dbReference>
<keyword evidence="5" id="KW-1185">Reference proteome</keyword>
<dbReference type="InterPro" id="IPR029045">
    <property type="entry name" value="ClpP/crotonase-like_dom_sf"/>
</dbReference>
<evidence type="ECO:0000313" key="4">
    <source>
        <dbReference type="EMBL" id="MCJ8500501.1"/>
    </source>
</evidence>
<dbReference type="FunFam" id="1.10.12.10:FF:000001">
    <property type="entry name" value="Probable enoyl-CoA hydratase, mitochondrial"/>
    <property type="match status" value="1"/>
</dbReference>
<dbReference type="FunFam" id="3.90.226.10:FF:000009">
    <property type="entry name" value="Carnitinyl-CoA dehydratase"/>
    <property type="match status" value="1"/>
</dbReference>
<dbReference type="GO" id="GO:0006635">
    <property type="term" value="P:fatty acid beta-oxidation"/>
    <property type="evidence" value="ECO:0007669"/>
    <property type="project" value="TreeGrafter"/>
</dbReference>
<evidence type="ECO:0000256" key="1">
    <source>
        <dbReference type="ARBA" id="ARBA00005254"/>
    </source>
</evidence>
<dbReference type="GO" id="GO:0016836">
    <property type="term" value="F:hydro-lyase activity"/>
    <property type="evidence" value="ECO:0007669"/>
    <property type="project" value="UniProtKB-ARBA"/>
</dbReference>
<protein>
    <submittedName>
        <fullName evidence="4">Enoyl-CoA hydratase-related protein</fullName>
    </submittedName>
</protein>
<dbReference type="PANTHER" id="PTHR11941:SF54">
    <property type="entry name" value="ENOYL-COA HYDRATASE, MITOCHONDRIAL"/>
    <property type="match status" value="1"/>
</dbReference>
<comment type="similarity">
    <text evidence="1 3">Belongs to the enoyl-CoA hydratase/isomerase family.</text>
</comment>
<gene>
    <name evidence="4" type="ORF">MRX98_07945</name>
</gene>
<dbReference type="Pfam" id="PF00378">
    <property type="entry name" value="ECH_1"/>
    <property type="match status" value="1"/>
</dbReference>
<dbReference type="RefSeq" id="WP_246905058.1">
    <property type="nucleotide sequence ID" value="NZ_JALJRB010000007.1"/>
</dbReference>
<dbReference type="Gene3D" id="1.10.12.10">
    <property type="entry name" value="Lyase 2-enoyl-coa Hydratase, Chain A, domain 2"/>
    <property type="match status" value="1"/>
</dbReference>
<keyword evidence="2" id="KW-0456">Lyase</keyword>
<dbReference type="PANTHER" id="PTHR11941">
    <property type="entry name" value="ENOYL-COA HYDRATASE-RELATED"/>
    <property type="match status" value="1"/>
</dbReference>
<proteinExistence type="inferred from homology"/>
<comment type="caution">
    <text evidence="4">The sequence shown here is derived from an EMBL/GenBank/DDBJ whole genome shotgun (WGS) entry which is preliminary data.</text>
</comment>
<dbReference type="CDD" id="cd06558">
    <property type="entry name" value="crotonase-like"/>
    <property type="match status" value="1"/>
</dbReference>
<dbReference type="PROSITE" id="PS00166">
    <property type="entry name" value="ENOYL_COA_HYDRATASE"/>
    <property type="match status" value="1"/>
</dbReference>
<dbReference type="InterPro" id="IPR001753">
    <property type="entry name" value="Enoyl-CoA_hydra/iso"/>
</dbReference>
<accession>A0AA41R485</accession>
<organism evidence="4 5">
    <name type="scientific">Desulfatitalea alkaliphila</name>
    <dbReference type="NCBI Taxonomy" id="2929485"/>
    <lineage>
        <taxon>Bacteria</taxon>
        <taxon>Pseudomonadati</taxon>
        <taxon>Thermodesulfobacteriota</taxon>
        <taxon>Desulfobacteria</taxon>
        <taxon>Desulfobacterales</taxon>
        <taxon>Desulfosarcinaceae</taxon>
        <taxon>Desulfatitalea</taxon>
    </lineage>
</organism>
<evidence type="ECO:0000256" key="3">
    <source>
        <dbReference type="RuleBase" id="RU003707"/>
    </source>
</evidence>
<name>A0AA41R485_9BACT</name>
<reference evidence="4" key="1">
    <citation type="submission" date="2022-04" db="EMBL/GenBank/DDBJ databases">
        <title>Desulfatitalea alkaliphila sp. nov., a novel anaerobic sulfate-reducing bacterium isolated from terrestrial mud volcano, Taman Peninsula, Russia.</title>
        <authorList>
            <person name="Khomyakova M.A."/>
            <person name="Merkel A.Y."/>
            <person name="Slobodkin A.I."/>
        </authorList>
    </citation>
    <scope>NUCLEOTIDE SEQUENCE</scope>
    <source>
        <strain evidence="4">M08but</strain>
    </source>
</reference>
<evidence type="ECO:0000313" key="5">
    <source>
        <dbReference type="Proteomes" id="UP001165427"/>
    </source>
</evidence>
<dbReference type="InterPro" id="IPR018376">
    <property type="entry name" value="Enoyl-CoA_hyd/isom_CS"/>
</dbReference>
<dbReference type="EMBL" id="JALJRB010000007">
    <property type="protein sequence ID" value="MCJ8500501.1"/>
    <property type="molecule type" value="Genomic_DNA"/>
</dbReference>